<evidence type="ECO:0000256" key="2">
    <source>
        <dbReference type="PROSITE-ProRule" id="PRU00703"/>
    </source>
</evidence>
<dbReference type="InterPro" id="IPR051257">
    <property type="entry name" value="Diverse_CBS-Domain"/>
</dbReference>
<evidence type="ECO:0000256" key="1">
    <source>
        <dbReference type="ARBA" id="ARBA00023122"/>
    </source>
</evidence>
<evidence type="ECO:0000313" key="4">
    <source>
        <dbReference type="EMBL" id="MDQ0487153.1"/>
    </source>
</evidence>
<keyword evidence="5" id="KW-1185">Reference proteome</keyword>
<dbReference type="SUPFAM" id="SSF54631">
    <property type="entry name" value="CBS-domain pair"/>
    <property type="match status" value="1"/>
</dbReference>
<evidence type="ECO:0000313" key="5">
    <source>
        <dbReference type="Proteomes" id="UP001236795"/>
    </source>
</evidence>
<dbReference type="Proteomes" id="UP001236795">
    <property type="component" value="Unassembled WGS sequence"/>
</dbReference>
<organism evidence="4 5">
    <name type="scientific">Streptomyces thermodiastaticus</name>
    <dbReference type="NCBI Taxonomy" id="44061"/>
    <lineage>
        <taxon>Bacteria</taxon>
        <taxon>Bacillati</taxon>
        <taxon>Actinomycetota</taxon>
        <taxon>Actinomycetes</taxon>
        <taxon>Kitasatosporales</taxon>
        <taxon>Streptomycetaceae</taxon>
        <taxon>Streptomyces</taxon>
    </lineage>
</organism>
<protein>
    <submittedName>
        <fullName evidence="4">CBS-domain-containing membrane protein</fullName>
    </submittedName>
</protein>
<dbReference type="InterPro" id="IPR046342">
    <property type="entry name" value="CBS_dom_sf"/>
</dbReference>
<dbReference type="EMBL" id="JAUSWC010000006">
    <property type="protein sequence ID" value="MDQ0487153.1"/>
    <property type="molecule type" value="Genomic_DNA"/>
</dbReference>
<accession>A0ABU0KCS7</accession>
<sequence length="86" mass="9357">MPGTPHTVSDVMTRTVVAVGRDASFKEIVRTMRRWKAGAMPVLDKEEHVVGVVSEADLLPKEEFRDSAPGLVEQGRSLDDVAKPGV</sequence>
<dbReference type="PANTHER" id="PTHR43080:SF29">
    <property type="entry name" value="OS02G0818000 PROTEIN"/>
    <property type="match status" value="1"/>
</dbReference>
<dbReference type="InterPro" id="IPR000644">
    <property type="entry name" value="CBS_dom"/>
</dbReference>
<feature type="domain" description="CBS" evidence="3">
    <location>
        <begin position="12"/>
        <end position="69"/>
    </location>
</feature>
<proteinExistence type="predicted"/>
<comment type="caution">
    <text evidence="4">The sequence shown here is derived from an EMBL/GenBank/DDBJ whole genome shotgun (WGS) entry which is preliminary data.</text>
</comment>
<evidence type="ECO:0000259" key="3">
    <source>
        <dbReference type="PROSITE" id="PS51371"/>
    </source>
</evidence>
<dbReference type="Gene3D" id="3.10.580.10">
    <property type="entry name" value="CBS-domain"/>
    <property type="match status" value="1"/>
</dbReference>
<name>A0ABU0KCS7_9ACTN</name>
<gene>
    <name evidence="4" type="ORF">QO019_002004</name>
</gene>
<dbReference type="Pfam" id="PF00571">
    <property type="entry name" value="CBS"/>
    <property type="match status" value="1"/>
</dbReference>
<reference evidence="4 5" key="1">
    <citation type="submission" date="2023-07" db="EMBL/GenBank/DDBJ databases">
        <title>Genomic Encyclopedia of Type Strains, Phase IV (KMG-IV): sequencing the most valuable type-strain genomes for metagenomic binning, comparative biology and taxonomic classification.</title>
        <authorList>
            <person name="Goeker M."/>
        </authorList>
    </citation>
    <scope>NUCLEOTIDE SEQUENCE [LARGE SCALE GENOMIC DNA]</scope>
    <source>
        <strain evidence="4 5">DSM 40573</strain>
    </source>
</reference>
<keyword evidence="1 2" id="KW-0129">CBS domain</keyword>
<dbReference type="PROSITE" id="PS51371">
    <property type="entry name" value="CBS"/>
    <property type="match status" value="1"/>
</dbReference>
<dbReference type="PANTHER" id="PTHR43080">
    <property type="entry name" value="CBS DOMAIN-CONTAINING PROTEIN CBSX3, MITOCHONDRIAL"/>
    <property type="match status" value="1"/>
</dbReference>